<name>A0ABV8ETJ6_9ACTN</name>
<comment type="caution">
    <text evidence="2">The sequence shown here is derived from an EMBL/GenBank/DDBJ whole genome shotgun (WGS) entry which is preliminary data.</text>
</comment>
<protein>
    <submittedName>
        <fullName evidence="2">DUF6745 domain-containing protein</fullName>
    </submittedName>
</protein>
<gene>
    <name evidence="2" type="ORF">ACFOYY_04600</name>
</gene>
<reference evidence="3" key="1">
    <citation type="journal article" date="2019" name="Int. J. Syst. Evol. Microbiol.">
        <title>The Global Catalogue of Microorganisms (GCM) 10K type strain sequencing project: providing services to taxonomists for standard genome sequencing and annotation.</title>
        <authorList>
            <consortium name="The Broad Institute Genomics Platform"/>
            <consortium name="The Broad Institute Genome Sequencing Center for Infectious Disease"/>
            <person name="Wu L."/>
            <person name="Ma J."/>
        </authorList>
    </citation>
    <scope>NUCLEOTIDE SEQUENCE [LARGE SCALE GENOMIC DNA]</scope>
    <source>
        <strain evidence="3">TBRC 7912</strain>
    </source>
</reference>
<dbReference type="RefSeq" id="WP_386188098.1">
    <property type="nucleotide sequence ID" value="NZ_JBHSBC010000003.1"/>
</dbReference>
<evidence type="ECO:0000313" key="3">
    <source>
        <dbReference type="Proteomes" id="UP001595698"/>
    </source>
</evidence>
<sequence length="362" mass="40224">MDDRLQMSGTPLPPFEGVLTAEHETLVADIRDQWMRDGLSTRPVDRGEAERAVREMYALVGLEPPLLKVWVDSPPGCFPMVSALGGSIVRCGHFENRLKECLEGRLRDRLGQRLLDRLRCQLRARLWEPLWGQLRAQLRGQLLSQLGDRAGSDPSRYVWGAKDIWRDAYWIAFYTSALRVAGAGSDERLDALAEVTRRLGWWIPLAGAVVMSGRPVAIRRDGDLRLHCENGPALSWPDGHTLYAWHGTRVPKWVIEAPNCEAIAAEKDAEVRRCAIESLGWDRYVAETGLPLVASAEDPRDPALTLALYEVPEEVLGEPARVLLRVGDPTGPGGSRGRAGLVVPVETATPLEASEWDHLRLS</sequence>
<proteinExistence type="predicted"/>
<organism evidence="2 3">
    <name type="scientific">Streptosporangium jomthongense</name>
    <dbReference type="NCBI Taxonomy" id="1193683"/>
    <lineage>
        <taxon>Bacteria</taxon>
        <taxon>Bacillati</taxon>
        <taxon>Actinomycetota</taxon>
        <taxon>Actinomycetes</taxon>
        <taxon>Streptosporangiales</taxon>
        <taxon>Streptosporangiaceae</taxon>
        <taxon>Streptosporangium</taxon>
    </lineage>
</organism>
<dbReference type="EMBL" id="JBHSBC010000003">
    <property type="protein sequence ID" value="MFC3979389.1"/>
    <property type="molecule type" value="Genomic_DNA"/>
</dbReference>
<dbReference type="InterPro" id="IPR046633">
    <property type="entry name" value="DUF6745"/>
</dbReference>
<accession>A0ABV8ETJ6</accession>
<evidence type="ECO:0000313" key="2">
    <source>
        <dbReference type="EMBL" id="MFC3979389.1"/>
    </source>
</evidence>
<dbReference type="Proteomes" id="UP001595698">
    <property type="component" value="Unassembled WGS sequence"/>
</dbReference>
<feature type="domain" description="DUF6745" evidence="1">
    <location>
        <begin position="167"/>
        <end position="295"/>
    </location>
</feature>
<keyword evidence="3" id="KW-1185">Reference proteome</keyword>
<dbReference type="Pfam" id="PF20530">
    <property type="entry name" value="DUF6745"/>
    <property type="match status" value="1"/>
</dbReference>
<evidence type="ECO:0000259" key="1">
    <source>
        <dbReference type="Pfam" id="PF20530"/>
    </source>
</evidence>